<protein>
    <submittedName>
        <fullName evidence="2">Tryptophan 7-halogenase</fullName>
    </submittedName>
</protein>
<dbReference type="Pfam" id="PF04820">
    <property type="entry name" value="Trp_halogenase"/>
    <property type="match status" value="1"/>
</dbReference>
<dbReference type="InterPro" id="IPR036188">
    <property type="entry name" value="FAD/NAD-bd_sf"/>
</dbReference>
<proteinExistence type="inferred from homology"/>
<evidence type="ECO:0000313" key="2">
    <source>
        <dbReference type="EMBL" id="GAA3586361.1"/>
    </source>
</evidence>
<evidence type="ECO:0000256" key="1">
    <source>
        <dbReference type="ARBA" id="ARBA00038396"/>
    </source>
</evidence>
<dbReference type="InterPro" id="IPR006905">
    <property type="entry name" value="Flavin_halogenase"/>
</dbReference>
<dbReference type="EMBL" id="BAAAZN010000032">
    <property type="protein sequence ID" value="GAA3586361.1"/>
    <property type="molecule type" value="Genomic_DNA"/>
</dbReference>
<dbReference type="Proteomes" id="UP001500689">
    <property type="component" value="Unassembled WGS sequence"/>
</dbReference>
<name>A0ABP6YM11_9PSEU</name>
<dbReference type="Gene3D" id="3.50.50.60">
    <property type="entry name" value="FAD/NAD(P)-binding domain"/>
    <property type="match status" value="1"/>
</dbReference>
<accession>A0ABP6YM11</accession>
<organism evidence="2 3">
    <name type="scientific">Amycolatopsis ultiminotia</name>
    <dbReference type="NCBI Taxonomy" id="543629"/>
    <lineage>
        <taxon>Bacteria</taxon>
        <taxon>Bacillati</taxon>
        <taxon>Actinomycetota</taxon>
        <taxon>Actinomycetes</taxon>
        <taxon>Pseudonocardiales</taxon>
        <taxon>Pseudonocardiaceae</taxon>
        <taxon>Amycolatopsis</taxon>
    </lineage>
</organism>
<comment type="caution">
    <text evidence="2">The sequence shown here is derived from an EMBL/GenBank/DDBJ whole genome shotgun (WGS) entry which is preliminary data.</text>
</comment>
<reference evidence="3" key="1">
    <citation type="journal article" date="2019" name="Int. J. Syst. Evol. Microbiol.">
        <title>The Global Catalogue of Microorganisms (GCM) 10K type strain sequencing project: providing services to taxonomists for standard genome sequencing and annotation.</title>
        <authorList>
            <consortium name="The Broad Institute Genomics Platform"/>
            <consortium name="The Broad Institute Genome Sequencing Center for Infectious Disease"/>
            <person name="Wu L."/>
            <person name="Ma J."/>
        </authorList>
    </citation>
    <scope>NUCLEOTIDE SEQUENCE [LARGE SCALE GENOMIC DNA]</scope>
    <source>
        <strain evidence="3">JCM 16898</strain>
    </source>
</reference>
<gene>
    <name evidence="2" type="ORF">GCM10022222_83800</name>
</gene>
<sequence>MALGPGASWGGELGRVVGALPADGAAAVREWLSDGEGELDPARLMATHSAVGDDTPRPDPDDPQAIRRIGVIGGGTAGYLTALALQHKRPWLEVSLVESPGIPIIGVGESTVPFLLTFLHHFLEIDADELYRRVRPTWKTGINFEWGPHPDGFRCAFDWSAESVGLLGAMDATGNITGSTLGSALIARDRAAVFEVDGKPVSLLKYLPFAYHLDNKPFVEFLTDLAKRRGVKHVPATVADVVTSGPEWVDHLVTTDGQQLEFDLFVDCTGFRSLLLEKALGTPFVSFGSSLFTDRAVTGNVAHHGHIKPYTDVITMNAGWNWGIPTPDSDHRGYVYSSDFLSDDEAAAEMAKRYPGISEPKVVRFRSGRHEKAWRGNVVGIGNAYAFTEPLESSGLVMAADAIWSLLATLPASWSSAPGRDLFNSALNQRWDQVRWLITSHYKFNTRLDTPFWRAVRADADVSGFQPILDMFAECAPLSRRSGTLQAMLNRVSPTTFELYGMDNILFGMQVPTKRLVPAGEPLSRWRARRQAADALAAAAMPTADAIAAYADHPELNHGLLNDDDSWAGHRVARMMGMR</sequence>
<dbReference type="SUPFAM" id="SSF51905">
    <property type="entry name" value="FAD/NAD(P)-binding domain"/>
    <property type="match status" value="1"/>
</dbReference>
<dbReference type="PANTHER" id="PTHR43747:SF4">
    <property type="entry name" value="FLAVIN-DEPENDENT TRYPTOPHAN HALOGENASE"/>
    <property type="match status" value="1"/>
</dbReference>
<evidence type="ECO:0000313" key="3">
    <source>
        <dbReference type="Proteomes" id="UP001500689"/>
    </source>
</evidence>
<dbReference type="PANTHER" id="PTHR43747">
    <property type="entry name" value="FAD-BINDING PROTEIN"/>
    <property type="match status" value="1"/>
</dbReference>
<dbReference type="InterPro" id="IPR050816">
    <property type="entry name" value="Flavin-dep_Halogenase_NPB"/>
</dbReference>
<comment type="similarity">
    <text evidence="1">Belongs to the flavin-dependent halogenase family. Bacterial tryptophan halogenase subfamily.</text>
</comment>
<keyword evidence="3" id="KW-1185">Reference proteome</keyword>